<sequence length="59" mass="6877">MFSCVSVSSLTLFYRYYFHRCSNELASYIPPHCQGRVTLTKQRRVTGTLWRFAARGLEA</sequence>
<accession>A0AAN8XET7</accession>
<evidence type="ECO:0000313" key="2">
    <source>
        <dbReference type="Proteomes" id="UP001381693"/>
    </source>
</evidence>
<dbReference type="AlphaFoldDB" id="A0AAN8XET7"/>
<protein>
    <submittedName>
        <fullName evidence="1">Uncharacterized protein</fullName>
    </submittedName>
</protein>
<name>A0AAN8XET7_HALRR</name>
<proteinExistence type="predicted"/>
<gene>
    <name evidence="1" type="ORF">SK128_028336</name>
</gene>
<comment type="caution">
    <text evidence="1">The sequence shown here is derived from an EMBL/GenBank/DDBJ whole genome shotgun (WGS) entry which is preliminary data.</text>
</comment>
<dbReference type="Proteomes" id="UP001381693">
    <property type="component" value="Unassembled WGS sequence"/>
</dbReference>
<dbReference type="EMBL" id="JAXCGZ010008267">
    <property type="protein sequence ID" value="KAK7077789.1"/>
    <property type="molecule type" value="Genomic_DNA"/>
</dbReference>
<keyword evidence="2" id="KW-1185">Reference proteome</keyword>
<organism evidence="1 2">
    <name type="scientific">Halocaridina rubra</name>
    <name type="common">Hawaiian red shrimp</name>
    <dbReference type="NCBI Taxonomy" id="373956"/>
    <lineage>
        <taxon>Eukaryota</taxon>
        <taxon>Metazoa</taxon>
        <taxon>Ecdysozoa</taxon>
        <taxon>Arthropoda</taxon>
        <taxon>Crustacea</taxon>
        <taxon>Multicrustacea</taxon>
        <taxon>Malacostraca</taxon>
        <taxon>Eumalacostraca</taxon>
        <taxon>Eucarida</taxon>
        <taxon>Decapoda</taxon>
        <taxon>Pleocyemata</taxon>
        <taxon>Caridea</taxon>
        <taxon>Atyoidea</taxon>
        <taxon>Atyidae</taxon>
        <taxon>Halocaridina</taxon>
    </lineage>
</organism>
<evidence type="ECO:0000313" key="1">
    <source>
        <dbReference type="EMBL" id="KAK7077789.1"/>
    </source>
</evidence>
<reference evidence="1 2" key="1">
    <citation type="submission" date="2023-11" db="EMBL/GenBank/DDBJ databases">
        <title>Halocaridina rubra genome assembly.</title>
        <authorList>
            <person name="Smith C."/>
        </authorList>
    </citation>
    <scope>NUCLEOTIDE SEQUENCE [LARGE SCALE GENOMIC DNA]</scope>
    <source>
        <strain evidence="1">EP-1</strain>
        <tissue evidence="1">Whole</tissue>
    </source>
</reference>